<sequence>MTAPIFRAAASSPLVQFFAAGAVIFGLYALGPGSETEAADEIVVTVAEQRNLAALFEQTWRRQPSADEIDILIASRLDEELLYREALALGLDTDDVVVRRRLAQKVEFLIDDLSARRDPTEAELAAFLAEHADRYAIEPAISFRQIYLSPERRGERVLDDAGIVLAALEGGTDPAALGDAAPLPDGMKGASVSRIAQVFGEDFADALGSAPLGRWTGPVPSTYGVHLIQVERREPGRMPSLAEARAGVESDWRDARRREARAAYLAQLRAKYEIRVEEPGARDE</sequence>
<dbReference type="Gene3D" id="3.10.50.40">
    <property type="match status" value="1"/>
</dbReference>
<keyword evidence="10" id="KW-1185">Reference proteome</keyword>
<comment type="catalytic activity">
    <reaction evidence="1">
        <text>[protein]-peptidylproline (omega=180) = [protein]-peptidylproline (omega=0)</text>
        <dbReference type="Rhea" id="RHEA:16237"/>
        <dbReference type="Rhea" id="RHEA-COMP:10747"/>
        <dbReference type="Rhea" id="RHEA-COMP:10748"/>
        <dbReference type="ChEBI" id="CHEBI:83833"/>
        <dbReference type="ChEBI" id="CHEBI:83834"/>
        <dbReference type="EC" id="5.2.1.8"/>
    </reaction>
</comment>
<dbReference type="InterPro" id="IPR046357">
    <property type="entry name" value="PPIase_dom_sf"/>
</dbReference>
<evidence type="ECO:0000313" key="10">
    <source>
        <dbReference type="Proteomes" id="UP000655420"/>
    </source>
</evidence>
<dbReference type="EMBL" id="JAEHHL010000003">
    <property type="protein sequence ID" value="MBK0399044.1"/>
    <property type="molecule type" value="Genomic_DNA"/>
</dbReference>
<dbReference type="EC" id="5.2.1.8" evidence="3"/>
<evidence type="ECO:0000256" key="3">
    <source>
        <dbReference type="ARBA" id="ARBA00013194"/>
    </source>
</evidence>
<dbReference type="RefSeq" id="WP_200608927.1">
    <property type="nucleotide sequence ID" value="NZ_JAEHHL010000003.1"/>
</dbReference>
<comment type="similarity">
    <text evidence="2">Belongs to the PpiC/parvulin rotamase family.</text>
</comment>
<evidence type="ECO:0000256" key="6">
    <source>
        <dbReference type="ARBA" id="ARBA00030642"/>
    </source>
</evidence>
<comment type="caution">
    <text evidence="9">The sequence shown here is derived from an EMBL/GenBank/DDBJ whole genome shotgun (WGS) entry which is preliminary data.</text>
</comment>
<name>A0A8J7M649_9RHOB</name>
<dbReference type="Proteomes" id="UP000655420">
    <property type="component" value="Unassembled WGS sequence"/>
</dbReference>
<gene>
    <name evidence="9" type="ORF">H0I76_07570</name>
</gene>
<evidence type="ECO:0000256" key="5">
    <source>
        <dbReference type="ARBA" id="ARBA00023110"/>
    </source>
</evidence>
<organism evidence="9 10">
    <name type="scientific">Thermohalobaculum xanthum</name>
    <dbReference type="NCBI Taxonomy" id="2753746"/>
    <lineage>
        <taxon>Bacteria</taxon>
        <taxon>Pseudomonadati</taxon>
        <taxon>Pseudomonadota</taxon>
        <taxon>Alphaproteobacteria</taxon>
        <taxon>Rhodobacterales</taxon>
        <taxon>Paracoccaceae</taxon>
        <taxon>Thermohalobaculum</taxon>
    </lineage>
</organism>
<evidence type="ECO:0000256" key="2">
    <source>
        <dbReference type="ARBA" id="ARBA00007656"/>
    </source>
</evidence>
<dbReference type="PANTHER" id="PTHR47245">
    <property type="entry name" value="PEPTIDYLPROLYL ISOMERASE"/>
    <property type="match status" value="1"/>
</dbReference>
<evidence type="ECO:0000256" key="7">
    <source>
        <dbReference type="ARBA" id="ARBA00031484"/>
    </source>
</evidence>
<dbReference type="InterPro" id="IPR050245">
    <property type="entry name" value="PrsA_foldase"/>
</dbReference>
<keyword evidence="5" id="KW-0697">Rotamase</keyword>
<feature type="domain" description="PpiC" evidence="8">
    <location>
        <begin position="119"/>
        <end position="245"/>
    </location>
</feature>
<protein>
    <recommendedName>
        <fullName evidence="4">Parvulin-like PPIase</fullName>
        <ecNumber evidence="3">5.2.1.8</ecNumber>
    </recommendedName>
    <alternativeName>
        <fullName evidence="6">Peptidyl-prolyl cis-trans isomerase plp</fullName>
    </alternativeName>
    <alternativeName>
        <fullName evidence="7">Rotamase plp</fullName>
    </alternativeName>
</protein>
<dbReference type="PANTHER" id="PTHR47245:SF2">
    <property type="entry name" value="PEPTIDYL-PROLYL CIS-TRANS ISOMERASE HP_0175-RELATED"/>
    <property type="match status" value="1"/>
</dbReference>
<proteinExistence type="inferred from homology"/>
<evidence type="ECO:0000259" key="8">
    <source>
        <dbReference type="Pfam" id="PF13145"/>
    </source>
</evidence>
<reference evidence="9" key="1">
    <citation type="submission" date="2020-12" db="EMBL/GenBank/DDBJ databases">
        <title>Bacterial taxonomy.</title>
        <authorList>
            <person name="Pan X."/>
        </authorList>
    </citation>
    <scope>NUCLEOTIDE SEQUENCE</scope>
    <source>
        <strain evidence="9">M0105</strain>
    </source>
</reference>
<accession>A0A8J7M649</accession>
<evidence type="ECO:0000256" key="4">
    <source>
        <dbReference type="ARBA" id="ARBA00018370"/>
    </source>
</evidence>
<dbReference type="InterPro" id="IPR000297">
    <property type="entry name" value="PPIase_PpiC"/>
</dbReference>
<dbReference type="GO" id="GO:0003755">
    <property type="term" value="F:peptidyl-prolyl cis-trans isomerase activity"/>
    <property type="evidence" value="ECO:0007669"/>
    <property type="project" value="UniProtKB-KW"/>
</dbReference>
<dbReference type="Pfam" id="PF13145">
    <property type="entry name" value="Rotamase_2"/>
    <property type="match status" value="1"/>
</dbReference>
<keyword evidence="9" id="KW-0413">Isomerase</keyword>
<evidence type="ECO:0000256" key="1">
    <source>
        <dbReference type="ARBA" id="ARBA00000971"/>
    </source>
</evidence>
<evidence type="ECO:0000313" key="9">
    <source>
        <dbReference type="EMBL" id="MBK0399044.1"/>
    </source>
</evidence>
<dbReference type="AlphaFoldDB" id="A0A8J7M649"/>